<keyword evidence="3" id="KW-1185">Reference proteome</keyword>
<dbReference type="Proteomes" id="UP001055039">
    <property type="component" value="Unassembled WGS sequence"/>
</dbReference>
<feature type="region of interest" description="Disordered" evidence="1">
    <location>
        <begin position="1"/>
        <end position="47"/>
    </location>
</feature>
<name>A0ABQ4UKN3_9HYPH</name>
<reference evidence="2" key="1">
    <citation type="journal article" date="2021" name="Front. Microbiol.">
        <title>Comprehensive Comparative Genomics and Phenotyping of Methylobacterium Species.</title>
        <authorList>
            <person name="Alessa O."/>
            <person name="Ogura Y."/>
            <person name="Fujitani Y."/>
            <person name="Takami H."/>
            <person name="Hayashi T."/>
            <person name="Sahin N."/>
            <person name="Tani A."/>
        </authorList>
    </citation>
    <scope>NUCLEOTIDE SEQUENCE</scope>
    <source>
        <strain evidence="2">NBRC 15686</strain>
    </source>
</reference>
<dbReference type="EMBL" id="BPRC01000034">
    <property type="protein sequence ID" value="GJE67825.1"/>
    <property type="molecule type" value="Genomic_DNA"/>
</dbReference>
<evidence type="ECO:0000313" key="2">
    <source>
        <dbReference type="EMBL" id="GJE67825.1"/>
    </source>
</evidence>
<protein>
    <submittedName>
        <fullName evidence="2">Uncharacterized protein</fullName>
    </submittedName>
</protein>
<proteinExistence type="predicted"/>
<evidence type="ECO:0000256" key="1">
    <source>
        <dbReference type="SAM" id="MobiDB-lite"/>
    </source>
</evidence>
<dbReference type="RefSeq" id="WP_137830740.1">
    <property type="nucleotide sequence ID" value="NZ_BAAADH010000048.1"/>
</dbReference>
<gene>
    <name evidence="2" type="ORF">LNAOJCKE_5058</name>
</gene>
<organism evidence="2 3">
    <name type="scientific">Methylorubrum aminovorans</name>
    <dbReference type="NCBI Taxonomy" id="269069"/>
    <lineage>
        <taxon>Bacteria</taxon>
        <taxon>Pseudomonadati</taxon>
        <taxon>Pseudomonadota</taxon>
        <taxon>Alphaproteobacteria</taxon>
        <taxon>Hyphomicrobiales</taxon>
        <taxon>Methylobacteriaceae</taxon>
        <taxon>Methylorubrum</taxon>
    </lineage>
</organism>
<reference evidence="2" key="2">
    <citation type="submission" date="2021-08" db="EMBL/GenBank/DDBJ databases">
        <authorList>
            <person name="Tani A."/>
            <person name="Ola A."/>
            <person name="Ogura Y."/>
            <person name="Katsura K."/>
            <person name="Hayashi T."/>
        </authorList>
    </citation>
    <scope>NUCLEOTIDE SEQUENCE</scope>
    <source>
        <strain evidence="2">NBRC 15686</strain>
    </source>
</reference>
<sequence length="101" mass="11092">MSSATVTSLPRPPKPDLAPEAAAAPEPGKRLPKPLPSKGKPPAETNAEPVLRRAAATASVQMPFQVPAEVRRQFKAYAAERDMTNSELFLRIWEEYRANHS</sequence>
<accession>A0ABQ4UKN3</accession>
<evidence type="ECO:0000313" key="3">
    <source>
        <dbReference type="Proteomes" id="UP001055039"/>
    </source>
</evidence>
<comment type="caution">
    <text evidence="2">The sequence shown here is derived from an EMBL/GenBank/DDBJ whole genome shotgun (WGS) entry which is preliminary data.</text>
</comment>